<proteinExistence type="predicted"/>
<evidence type="ECO:0000313" key="1">
    <source>
        <dbReference type="EMBL" id="KAJ5485527.1"/>
    </source>
</evidence>
<accession>A0A9W9X754</accession>
<name>A0A9W9X754_9EURO</name>
<dbReference type="Proteomes" id="UP001148312">
    <property type="component" value="Unassembled WGS sequence"/>
</dbReference>
<dbReference type="RefSeq" id="XP_056790311.1">
    <property type="nucleotide sequence ID" value="XM_056935117.1"/>
</dbReference>
<evidence type="ECO:0000313" key="2">
    <source>
        <dbReference type="Proteomes" id="UP001148312"/>
    </source>
</evidence>
<protein>
    <submittedName>
        <fullName evidence="1">Uncharacterized protein</fullName>
    </submittedName>
</protein>
<dbReference type="AlphaFoldDB" id="A0A9W9X754"/>
<dbReference type="GeneID" id="81625366"/>
<reference evidence="1" key="1">
    <citation type="submission" date="2022-12" db="EMBL/GenBank/DDBJ databases">
        <authorList>
            <person name="Petersen C."/>
        </authorList>
    </citation>
    <scope>NUCLEOTIDE SEQUENCE</scope>
    <source>
        <strain evidence="1">IBT 30728</strain>
    </source>
</reference>
<sequence length="171" mass="18804">MMAPVDSAGWASLSTIRSLIISDRNMRVAGSLVQRISTLIRIFSLNCSRAIMSATTTSTTTGSLSVLADYEVHHSGTEQNDTLATTFSDSPGAPPASEWASHWRRMPAYRPVNRHLDLAERPAGNGHPAEYAFIQIMLHGCWINSTISKIWRATGGKVNDKIFYYDIGGEF</sequence>
<dbReference type="EMBL" id="JAPWDQ010000005">
    <property type="protein sequence ID" value="KAJ5485527.1"/>
    <property type="molecule type" value="Genomic_DNA"/>
</dbReference>
<gene>
    <name evidence="1" type="ORF">N7539_005515</name>
</gene>
<organism evidence="1 2">
    <name type="scientific">Penicillium diatomitis</name>
    <dbReference type="NCBI Taxonomy" id="2819901"/>
    <lineage>
        <taxon>Eukaryota</taxon>
        <taxon>Fungi</taxon>
        <taxon>Dikarya</taxon>
        <taxon>Ascomycota</taxon>
        <taxon>Pezizomycotina</taxon>
        <taxon>Eurotiomycetes</taxon>
        <taxon>Eurotiomycetidae</taxon>
        <taxon>Eurotiales</taxon>
        <taxon>Aspergillaceae</taxon>
        <taxon>Penicillium</taxon>
    </lineage>
</organism>
<reference evidence="1" key="2">
    <citation type="journal article" date="2023" name="IMA Fungus">
        <title>Comparative genomic study of the Penicillium genus elucidates a diverse pangenome and 15 lateral gene transfer events.</title>
        <authorList>
            <person name="Petersen C."/>
            <person name="Sorensen T."/>
            <person name="Nielsen M.R."/>
            <person name="Sondergaard T.E."/>
            <person name="Sorensen J.L."/>
            <person name="Fitzpatrick D.A."/>
            <person name="Frisvad J.C."/>
            <person name="Nielsen K.L."/>
        </authorList>
    </citation>
    <scope>NUCLEOTIDE SEQUENCE</scope>
    <source>
        <strain evidence="1">IBT 30728</strain>
    </source>
</reference>
<keyword evidence="2" id="KW-1185">Reference proteome</keyword>
<comment type="caution">
    <text evidence="1">The sequence shown here is derived from an EMBL/GenBank/DDBJ whole genome shotgun (WGS) entry which is preliminary data.</text>
</comment>